<feature type="region of interest" description="Disordered" evidence="6">
    <location>
        <begin position="437"/>
        <end position="466"/>
    </location>
</feature>
<dbReference type="Proteomes" id="UP000294847">
    <property type="component" value="Chromosome 3"/>
</dbReference>
<dbReference type="PANTHER" id="PTHR33048:SF47">
    <property type="entry name" value="INTEGRAL MEMBRANE PROTEIN-RELATED"/>
    <property type="match status" value="1"/>
</dbReference>
<reference evidence="9 10" key="1">
    <citation type="journal article" date="2019" name="Mol. Biol. Evol.">
        <title>Blast fungal genomes show frequent chromosomal changes, gene gains and losses, and effector gene turnover.</title>
        <authorList>
            <person name="Gomez Luciano L.B."/>
            <person name="Jason Tsai I."/>
            <person name="Chuma I."/>
            <person name="Tosa Y."/>
            <person name="Chen Y.H."/>
            <person name="Li J.Y."/>
            <person name="Li M.Y."/>
            <person name="Jade Lu M.Y."/>
            <person name="Nakayashiki H."/>
            <person name="Li W.H."/>
        </authorList>
    </citation>
    <scope>NUCLEOTIDE SEQUENCE [LARGE SCALE GENOMIC DNA]</scope>
    <source>
        <strain evidence="9">MZ5-1-6</strain>
    </source>
</reference>
<feature type="transmembrane region" description="Helical" evidence="7">
    <location>
        <begin position="207"/>
        <end position="228"/>
    </location>
</feature>
<dbReference type="Pfam" id="PF20684">
    <property type="entry name" value="Fung_rhodopsin"/>
    <property type="match status" value="1"/>
</dbReference>
<keyword evidence="2 7" id="KW-0812">Transmembrane</keyword>
<organism evidence="9 10">
    <name type="scientific">Pyricularia oryzae</name>
    <name type="common">Rice blast fungus</name>
    <name type="synonym">Magnaporthe oryzae</name>
    <dbReference type="NCBI Taxonomy" id="318829"/>
    <lineage>
        <taxon>Eukaryota</taxon>
        <taxon>Fungi</taxon>
        <taxon>Dikarya</taxon>
        <taxon>Ascomycota</taxon>
        <taxon>Pezizomycotina</taxon>
        <taxon>Sordariomycetes</taxon>
        <taxon>Sordariomycetidae</taxon>
        <taxon>Magnaporthales</taxon>
        <taxon>Pyriculariaceae</taxon>
        <taxon>Pyricularia</taxon>
    </lineage>
</organism>
<feature type="domain" description="Rhodopsin" evidence="8">
    <location>
        <begin position="47"/>
        <end position="300"/>
    </location>
</feature>
<comment type="similarity">
    <text evidence="5">Belongs to the SAT4 family.</text>
</comment>
<comment type="subcellular location">
    <subcellularLocation>
        <location evidence="1">Membrane</location>
        <topology evidence="1">Multi-pass membrane protein</topology>
    </subcellularLocation>
</comment>
<accession>A0A4P7NE12</accession>
<feature type="compositionally biased region" description="Low complexity" evidence="6">
    <location>
        <begin position="354"/>
        <end position="367"/>
    </location>
</feature>
<feature type="transmembrane region" description="Helical" evidence="7">
    <location>
        <begin position="128"/>
        <end position="150"/>
    </location>
</feature>
<dbReference type="GO" id="GO:0016020">
    <property type="term" value="C:membrane"/>
    <property type="evidence" value="ECO:0007669"/>
    <property type="project" value="UniProtKB-SubCell"/>
</dbReference>
<evidence type="ECO:0000313" key="10">
    <source>
        <dbReference type="Proteomes" id="UP000294847"/>
    </source>
</evidence>
<protein>
    <recommendedName>
        <fullName evidence="8">Rhodopsin domain-containing protein</fullName>
    </recommendedName>
</protein>
<feature type="compositionally biased region" description="Polar residues" evidence="6">
    <location>
        <begin position="439"/>
        <end position="449"/>
    </location>
</feature>
<feature type="transmembrane region" description="Helical" evidence="7">
    <location>
        <begin position="162"/>
        <end position="192"/>
    </location>
</feature>
<keyword evidence="4 7" id="KW-0472">Membrane</keyword>
<evidence type="ECO:0000313" key="9">
    <source>
        <dbReference type="EMBL" id="QBZ59854.1"/>
    </source>
</evidence>
<dbReference type="EMBL" id="CP034206">
    <property type="protein sequence ID" value="QBZ59854.1"/>
    <property type="molecule type" value="Genomic_DNA"/>
</dbReference>
<name>A0A4P7NE12_PYROR</name>
<evidence type="ECO:0000256" key="6">
    <source>
        <dbReference type="SAM" id="MobiDB-lite"/>
    </source>
</evidence>
<feature type="transmembrane region" description="Helical" evidence="7">
    <location>
        <begin position="240"/>
        <end position="258"/>
    </location>
</feature>
<evidence type="ECO:0000256" key="7">
    <source>
        <dbReference type="SAM" id="Phobius"/>
    </source>
</evidence>
<feature type="region of interest" description="Disordered" evidence="6">
    <location>
        <begin position="329"/>
        <end position="412"/>
    </location>
</feature>
<gene>
    <name evidence="9" type="ORF">PoMZ_04819</name>
</gene>
<dbReference type="InterPro" id="IPR049326">
    <property type="entry name" value="Rhodopsin_dom_fungi"/>
</dbReference>
<dbReference type="PANTHER" id="PTHR33048">
    <property type="entry name" value="PTH11-LIKE INTEGRAL MEMBRANE PROTEIN (AFU_ORTHOLOGUE AFUA_5G11245)"/>
    <property type="match status" value="1"/>
</dbReference>
<dbReference type="InterPro" id="IPR052337">
    <property type="entry name" value="SAT4-like"/>
</dbReference>
<dbReference type="AlphaFoldDB" id="A0A4P7NE12"/>
<proteinExistence type="inferred from homology"/>
<sequence length="483" mass="53267">MSRGTRPATMDFDPVTQPELFGTDNKKSTIYTVNFVLLTFATILVALRFYTRFYILNLVGADDWLVLLSLVFFAALVACELLLEASGITSGRYQSQMDSRYICRFVRLANEQFVAFFSLPPLTTFQTFWVSIQIYNFAVAIIKMAFLAQYYRIMTLKKMRQWVLIVTGIVGAWSISQIFMGIFICVPVSGFWDPRPDMRCLPELTTWYANAIGNIIADLMIIVLPLPMIKGLNLPGTQKLVLVGIFCLGFFTTSISASRIRFLGTPVDVTFENPEAEYWSLAEICSGIVCAVLPTLRPLAGKYLPTLFGSRFSSSGSYFISARRQTWQPKGTTSGLHTSSLAHSTQQRRHKGHGSNNAAGATTTTSSRTPPAEDEEQLTPGGYSDIGKPLSTIDSNEEGAAEEGRAGIARGDVMEMQGMAGGARRTPEPVYPDRVYAGNTGQPPTSVSANRRWDGVHAPPRGPPMAGIMVQREVVIQEEARPI</sequence>
<keyword evidence="3 7" id="KW-1133">Transmembrane helix</keyword>
<evidence type="ECO:0000256" key="2">
    <source>
        <dbReference type="ARBA" id="ARBA00022692"/>
    </source>
</evidence>
<evidence type="ECO:0000256" key="4">
    <source>
        <dbReference type="ARBA" id="ARBA00023136"/>
    </source>
</evidence>
<evidence type="ECO:0000256" key="1">
    <source>
        <dbReference type="ARBA" id="ARBA00004141"/>
    </source>
</evidence>
<feature type="compositionally biased region" description="Polar residues" evidence="6">
    <location>
        <begin position="329"/>
        <end position="345"/>
    </location>
</feature>
<evidence type="ECO:0000256" key="3">
    <source>
        <dbReference type="ARBA" id="ARBA00022989"/>
    </source>
</evidence>
<feature type="transmembrane region" description="Helical" evidence="7">
    <location>
        <begin position="30"/>
        <end position="51"/>
    </location>
</feature>
<evidence type="ECO:0000256" key="5">
    <source>
        <dbReference type="ARBA" id="ARBA00038359"/>
    </source>
</evidence>
<feature type="transmembrane region" description="Helical" evidence="7">
    <location>
        <begin position="63"/>
        <end position="83"/>
    </location>
</feature>
<evidence type="ECO:0000259" key="8">
    <source>
        <dbReference type="Pfam" id="PF20684"/>
    </source>
</evidence>